<dbReference type="GO" id="GO:0005634">
    <property type="term" value="C:nucleus"/>
    <property type="evidence" value="ECO:0007669"/>
    <property type="project" value="UniProtKB-SubCell"/>
</dbReference>
<evidence type="ECO:0000256" key="9">
    <source>
        <dbReference type="ARBA" id="ARBA00023242"/>
    </source>
</evidence>
<dbReference type="CDD" id="cd10517">
    <property type="entry name" value="SET_SETDB1"/>
    <property type="match status" value="1"/>
</dbReference>
<evidence type="ECO:0000313" key="15">
    <source>
        <dbReference type="EnsemblMetazoa" id="tetur28g01660.1"/>
    </source>
</evidence>
<dbReference type="PROSITE" id="PS50868">
    <property type="entry name" value="POST_SET"/>
    <property type="match status" value="1"/>
</dbReference>
<organism evidence="15 16">
    <name type="scientific">Tetranychus urticae</name>
    <name type="common">Two-spotted spider mite</name>
    <dbReference type="NCBI Taxonomy" id="32264"/>
    <lineage>
        <taxon>Eukaryota</taxon>
        <taxon>Metazoa</taxon>
        <taxon>Ecdysozoa</taxon>
        <taxon>Arthropoda</taxon>
        <taxon>Chelicerata</taxon>
        <taxon>Arachnida</taxon>
        <taxon>Acari</taxon>
        <taxon>Acariformes</taxon>
        <taxon>Trombidiformes</taxon>
        <taxon>Prostigmata</taxon>
        <taxon>Eleutherengona</taxon>
        <taxon>Raphignathae</taxon>
        <taxon>Tetranychoidea</taxon>
        <taxon>Tetranychidae</taxon>
        <taxon>Tetranychus</taxon>
    </lineage>
</organism>
<feature type="region of interest" description="Disordered" evidence="10">
    <location>
        <begin position="522"/>
        <end position="556"/>
    </location>
</feature>
<keyword evidence="8" id="KW-0862">Zinc</keyword>
<dbReference type="OrthoDB" id="616263at2759"/>
<feature type="compositionally biased region" description="Low complexity" evidence="10">
    <location>
        <begin position="1"/>
        <end position="13"/>
    </location>
</feature>
<dbReference type="SUPFAM" id="SSF54171">
    <property type="entry name" value="DNA-binding domain"/>
    <property type="match status" value="1"/>
</dbReference>
<keyword evidence="9" id="KW-0539">Nucleus</keyword>
<feature type="compositionally biased region" description="Polar residues" evidence="10">
    <location>
        <begin position="428"/>
        <end position="456"/>
    </location>
</feature>
<feature type="compositionally biased region" description="Polar residues" evidence="10">
    <location>
        <begin position="14"/>
        <end position="45"/>
    </location>
</feature>
<evidence type="ECO:0000313" key="16">
    <source>
        <dbReference type="Proteomes" id="UP000015104"/>
    </source>
</evidence>
<dbReference type="InterPro" id="IPR016177">
    <property type="entry name" value="DNA-bd_dom_sf"/>
</dbReference>
<evidence type="ECO:0000256" key="5">
    <source>
        <dbReference type="ARBA" id="ARBA00022679"/>
    </source>
</evidence>
<dbReference type="KEGG" id="tut:107368769"/>
<dbReference type="PROSITE" id="PS50867">
    <property type="entry name" value="PRE_SET"/>
    <property type="match status" value="1"/>
</dbReference>
<dbReference type="PROSITE" id="PS50982">
    <property type="entry name" value="MBD"/>
    <property type="match status" value="1"/>
</dbReference>
<dbReference type="GO" id="GO:0070828">
    <property type="term" value="P:heterochromatin organization"/>
    <property type="evidence" value="ECO:0007669"/>
    <property type="project" value="TreeGrafter"/>
</dbReference>
<dbReference type="SMART" id="SM00391">
    <property type="entry name" value="MBD"/>
    <property type="match status" value="1"/>
</dbReference>
<dbReference type="GO" id="GO:0010629">
    <property type="term" value="P:negative regulation of gene expression"/>
    <property type="evidence" value="ECO:0007669"/>
    <property type="project" value="TreeGrafter"/>
</dbReference>
<feature type="domain" description="Post-SET" evidence="13">
    <location>
        <begin position="639"/>
        <end position="655"/>
    </location>
</feature>
<reference evidence="16" key="1">
    <citation type="submission" date="2011-08" db="EMBL/GenBank/DDBJ databases">
        <authorList>
            <person name="Rombauts S."/>
        </authorList>
    </citation>
    <scope>NUCLEOTIDE SEQUENCE</scope>
    <source>
        <strain evidence="16">London</strain>
    </source>
</reference>
<protein>
    <recommendedName>
        <fullName evidence="17">Histone-lysine N-methyltransferase</fullName>
    </recommendedName>
</protein>
<feature type="domain" description="MBD" evidence="14">
    <location>
        <begin position="116"/>
        <end position="178"/>
    </location>
</feature>
<keyword evidence="16" id="KW-1185">Reference proteome</keyword>
<dbReference type="InterPro" id="IPR003616">
    <property type="entry name" value="Post-SET_dom"/>
</dbReference>
<dbReference type="SUPFAM" id="SSF82199">
    <property type="entry name" value="SET domain"/>
    <property type="match status" value="1"/>
</dbReference>
<evidence type="ECO:0000256" key="6">
    <source>
        <dbReference type="ARBA" id="ARBA00022691"/>
    </source>
</evidence>
<dbReference type="SMART" id="SM00317">
    <property type="entry name" value="SET"/>
    <property type="match status" value="1"/>
</dbReference>
<evidence type="ECO:0000256" key="8">
    <source>
        <dbReference type="ARBA" id="ARBA00022833"/>
    </source>
</evidence>
<reference evidence="15" key="2">
    <citation type="submission" date="2015-06" db="UniProtKB">
        <authorList>
            <consortium name="EnsemblMetazoa"/>
        </authorList>
    </citation>
    <scope>IDENTIFICATION</scope>
</reference>
<dbReference type="GO" id="GO:0046974">
    <property type="term" value="F:histone H3K9 methyltransferase activity"/>
    <property type="evidence" value="ECO:0007669"/>
    <property type="project" value="TreeGrafter"/>
</dbReference>
<dbReference type="STRING" id="32264.T1KZH8"/>
<dbReference type="Gene3D" id="3.30.890.10">
    <property type="entry name" value="Methyl-cpg-binding Protein 2, Chain A"/>
    <property type="match status" value="1"/>
</dbReference>
<dbReference type="Pfam" id="PF00856">
    <property type="entry name" value="SET"/>
    <property type="match status" value="1"/>
</dbReference>
<gene>
    <name evidence="15" type="primary">107368769</name>
</gene>
<dbReference type="PANTHER" id="PTHR46024">
    <property type="entry name" value="HISTONE-LYSINE N-METHYLTRANSFERASE EGGLESS"/>
    <property type="match status" value="1"/>
</dbReference>
<evidence type="ECO:0000256" key="2">
    <source>
        <dbReference type="ARBA" id="ARBA00004286"/>
    </source>
</evidence>
<dbReference type="PROSITE" id="PS50280">
    <property type="entry name" value="SET"/>
    <property type="match status" value="1"/>
</dbReference>
<keyword evidence="5" id="KW-0808">Transferase</keyword>
<dbReference type="GO" id="GO:0032259">
    <property type="term" value="P:methylation"/>
    <property type="evidence" value="ECO:0007669"/>
    <property type="project" value="UniProtKB-KW"/>
</dbReference>
<dbReference type="InterPro" id="IPR007728">
    <property type="entry name" value="Pre-SET_dom"/>
</dbReference>
<keyword evidence="6" id="KW-0949">S-adenosyl-L-methionine</keyword>
<dbReference type="Pfam" id="PF05033">
    <property type="entry name" value="Pre-SET"/>
    <property type="match status" value="1"/>
</dbReference>
<feature type="region of interest" description="Disordered" evidence="10">
    <location>
        <begin position="385"/>
        <end position="404"/>
    </location>
</feature>
<dbReference type="InterPro" id="IPR051516">
    <property type="entry name" value="SETDB_methyltransferase"/>
</dbReference>
<sequence length="655" mass="73019">MSSSTSDPSINSSNMDEASKNSVLTSPNSLAINDGDSQSQLSSFSEPGPENGPSPCGKSVTKTFQDKNISVKILRRPPNTTVPKFALHDCSPICLEEEKRIKEIKGVKVLSHCILINRVNPYCVPIFMGWHRTKSDGMILYTAPCGKQLNSIRQVYQYLLRTESGLSIDQFSFHSQLKLHTSREPFKAYSYVSDIANGKEILPIACINELDPSSPEEFVYISESIAGPNVNLDCDPDFLSFCVCQDRCKNCDECSCHGLSKEEAYMVSGGDSVNQAGFKYKCLNKKLVSAVFECNANCKCDIRCLNRVTQNGMKHCLQVFKTENRGWGLRCLHDIPPGSFISLYAGEIIDFDTVNEESRINDYIAALDYIEAGRRPKRDFDTASDIDSVLDSDSSSSEELSSCEGISNSSIIDDLSDFEGERADVLSKDQNLNSNDVEIESTNKSPIQPNSSSMNGCKNLPNDSSKRSHETEEQDDLNKRTKNEDSTVPVIDLEDELIAEVLESQGLDSEDVIIDFDSMDQSKISSSREGTNGDTVASNHGDIDDNVSDNESLASESKPSIIHKHLDMKHSFSVDGARYGNVGRFLNHSCEPNCRIRNIFVNNHDYRFPQLAFFSTRLIKAYEELTWDYRYPTHIKYADSKECLCGSPVCRGRIY</sequence>
<evidence type="ECO:0000259" key="14">
    <source>
        <dbReference type="PROSITE" id="PS50982"/>
    </source>
</evidence>
<comment type="subcellular location">
    <subcellularLocation>
        <location evidence="2">Chromosome</location>
    </subcellularLocation>
    <subcellularLocation>
        <location evidence="1">Nucleus</location>
    </subcellularLocation>
</comment>
<dbReference type="GO" id="GO:0003677">
    <property type="term" value="F:DNA binding"/>
    <property type="evidence" value="ECO:0007669"/>
    <property type="project" value="InterPro"/>
</dbReference>
<keyword evidence="3" id="KW-0158">Chromosome</keyword>
<dbReference type="HOGENOM" id="CLU_003279_2_0_1"/>
<dbReference type="Gene3D" id="2.170.270.10">
    <property type="entry name" value="SET domain"/>
    <property type="match status" value="2"/>
</dbReference>
<proteinExistence type="predicted"/>
<keyword evidence="4" id="KW-0489">Methyltransferase</keyword>
<evidence type="ECO:0000259" key="12">
    <source>
        <dbReference type="PROSITE" id="PS50867"/>
    </source>
</evidence>
<evidence type="ECO:0000256" key="4">
    <source>
        <dbReference type="ARBA" id="ARBA00022603"/>
    </source>
</evidence>
<keyword evidence="7" id="KW-0479">Metal-binding</keyword>
<dbReference type="Pfam" id="PF01429">
    <property type="entry name" value="MBD"/>
    <property type="match status" value="1"/>
</dbReference>
<dbReference type="SMART" id="SM00468">
    <property type="entry name" value="PreSET"/>
    <property type="match status" value="1"/>
</dbReference>
<dbReference type="AlphaFoldDB" id="T1KZH8"/>
<feature type="compositionally biased region" description="Basic and acidic residues" evidence="10">
    <location>
        <begin position="464"/>
        <end position="485"/>
    </location>
</feature>
<dbReference type="InterPro" id="IPR001739">
    <property type="entry name" value="Methyl_CpG_DNA-bd"/>
</dbReference>
<feature type="region of interest" description="Disordered" evidence="10">
    <location>
        <begin position="1"/>
        <end position="61"/>
    </location>
</feature>
<evidence type="ECO:0000259" key="11">
    <source>
        <dbReference type="PROSITE" id="PS50280"/>
    </source>
</evidence>
<feature type="domain" description="SET" evidence="11">
    <location>
        <begin position="315"/>
        <end position="630"/>
    </location>
</feature>
<feature type="region of interest" description="Disordered" evidence="10">
    <location>
        <begin position="427"/>
        <end position="488"/>
    </location>
</feature>
<dbReference type="InterPro" id="IPR046341">
    <property type="entry name" value="SET_dom_sf"/>
</dbReference>
<feature type="compositionally biased region" description="Polar residues" evidence="10">
    <location>
        <begin position="522"/>
        <end position="538"/>
    </location>
</feature>
<evidence type="ECO:0008006" key="17">
    <source>
        <dbReference type="Google" id="ProtNLM"/>
    </source>
</evidence>
<evidence type="ECO:0000259" key="13">
    <source>
        <dbReference type="PROSITE" id="PS50868"/>
    </source>
</evidence>
<evidence type="ECO:0000256" key="3">
    <source>
        <dbReference type="ARBA" id="ARBA00022454"/>
    </source>
</evidence>
<evidence type="ECO:0000256" key="10">
    <source>
        <dbReference type="SAM" id="MobiDB-lite"/>
    </source>
</evidence>
<dbReference type="eggNOG" id="KOG1141">
    <property type="taxonomic scope" value="Eukaryota"/>
</dbReference>
<dbReference type="EnsemblMetazoa" id="tetur28g01660.1">
    <property type="protein sequence ID" value="tetur28g01660.1"/>
    <property type="gene ID" value="tetur28g01660"/>
</dbReference>
<dbReference type="EMBL" id="CAEY01000740">
    <property type="status" value="NOT_ANNOTATED_CDS"/>
    <property type="molecule type" value="Genomic_DNA"/>
</dbReference>
<evidence type="ECO:0000256" key="1">
    <source>
        <dbReference type="ARBA" id="ARBA00004123"/>
    </source>
</evidence>
<feature type="domain" description="Pre-SET" evidence="12">
    <location>
        <begin position="240"/>
        <end position="312"/>
    </location>
</feature>
<dbReference type="PANTHER" id="PTHR46024:SF1">
    <property type="entry name" value="HISTONE-LYSINE N-METHYLTRANSFERASE EGGLESS"/>
    <property type="match status" value="1"/>
</dbReference>
<accession>T1KZH8</accession>
<dbReference type="InterPro" id="IPR001214">
    <property type="entry name" value="SET_dom"/>
</dbReference>
<name>T1KZH8_TETUR</name>
<dbReference type="GO" id="GO:0005694">
    <property type="term" value="C:chromosome"/>
    <property type="evidence" value="ECO:0007669"/>
    <property type="project" value="UniProtKB-SubCell"/>
</dbReference>
<dbReference type="OMA" id="HCILINR"/>
<dbReference type="GO" id="GO:0008270">
    <property type="term" value="F:zinc ion binding"/>
    <property type="evidence" value="ECO:0007669"/>
    <property type="project" value="InterPro"/>
</dbReference>
<feature type="compositionally biased region" description="Low complexity" evidence="10">
    <location>
        <begin position="391"/>
        <end position="404"/>
    </location>
</feature>
<dbReference type="Proteomes" id="UP000015104">
    <property type="component" value="Unassembled WGS sequence"/>
</dbReference>
<evidence type="ECO:0000256" key="7">
    <source>
        <dbReference type="ARBA" id="ARBA00022723"/>
    </source>
</evidence>